<dbReference type="EMBL" id="CANHGI010000001">
    <property type="protein sequence ID" value="CAI5439064.1"/>
    <property type="molecule type" value="Genomic_DNA"/>
</dbReference>
<evidence type="ECO:0000256" key="1">
    <source>
        <dbReference type="SAM" id="MobiDB-lite"/>
    </source>
</evidence>
<feature type="region of interest" description="Disordered" evidence="1">
    <location>
        <begin position="27"/>
        <end position="73"/>
    </location>
</feature>
<protein>
    <submittedName>
        <fullName evidence="2">Uncharacterized protein</fullName>
    </submittedName>
</protein>
<gene>
    <name evidence="2" type="ORF">CAMP_LOCUS1701</name>
</gene>
<feature type="compositionally biased region" description="Polar residues" evidence="1">
    <location>
        <begin position="205"/>
        <end position="214"/>
    </location>
</feature>
<dbReference type="Proteomes" id="UP001152747">
    <property type="component" value="Unassembled WGS sequence"/>
</dbReference>
<keyword evidence="3" id="KW-1185">Reference proteome</keyword>
<accession>A0A9P1I687</accession>
<name>A0A9P1I687_9PELO</name>
<feature type="compositionally biased region" description="Basic and acidic residues" evidence="1">
    <location>
        <begin position="46"/>
        <end position="56"/>
    </location>
</feature>
<organism evidence="2 3">
    <name type="scientific">Caenorhabditis angaria</name>
    <dbReference type="NCBI Taxonomy" id="860376"/>
    <lineage>
        <taxon>Eukaryota</taxon>
        <taxon>Metazoa</taxon>
        <taxon>Ecdysozoa</taxon>
        <taxon>Nematoda</taxon>
        <taxon>Chromadorea</taxon>
        <taxon>Rhabditida</taxon>
        <taxon>Rhabditina</taxon>
        <taxon>Rhabditomorpha</taxon>
        <taxon>Rhabditoidea</taxon>
        <taxon>Rhabditidae</taxon>
        <taxon>Peloderinae</taxon>
        <taxon>Caenorhabditis</taxon>
    </lineage>
</organism>
<feature type="region of interest" description="Disordered" evidence="1">
    <location>
        <begin position="195"/>
        <end position="214"/>
    </location>
</feature>
<proteinExistence type="predicted"/>
<dbReference type="AlphaFoldDB" id="A0A9P1I687"/>
<evidence type="ECO:0000313" key="2">
    <source>
        <dbReference type="EMBL" id="CAI5439064.1"/>
    </source>
</evidence>
<comment type="caution">
    <text evidence="2">The sequence shown here is derived from an EMBL/GenBank/DDBJ whole genome shotgun (WGS) entry which is preliminary data.</text>
</comment>
<sequence length="214" mass="23653">MLRRPLTCLELGDDDLRWMMDELEKKRKSLPKYQQQQQEEAEEPMEVEKKEEEDRVFAQISTPVPKITGGPALDDLMTYDPPRSRNLPAATTPQAVPQPDMVTPVNSEAFSAPPPNIRVTRANARQSRISTNAIHQPIFQTPEAASTSSTSNVSLNGSVTNGVRLQMLPETPEGIMNDISPTLRSIESSPTQDLLATLLSPGGPSANTRRSQRH</sequence>
<reference evidence="2" key="1">
    <citation type="submission" date="2022-11" db="EMBL/GenBank/DDBJ databases">
        <authorList>
            <person name="Kikuchi T."/>
        </authorList>
    </citation>
    <scope>NUCLEOTIDE SEQUENCE</scope>
    <source>
        <strain evidence="2">PS1010</strain>
    </source>
</reference>
<evidence type="ECO:0000313" key="3">
    <source>
        <dbReference type="Proteomes" id="UP001152747"/>
    </source>
</evidence>